<dbReference type="GO" id="GO:0008061">
    <property type="term" value="F:chitin binding"/>
    <property type="evidence" value="ECO:0007669"/>
    <property type="project" value="InterPro"/>
</dbReference>
<dbReference type="InterPro" id="IPR036508">
    <property type="entry name" value="Chitin-bd_dom_sf"/>
</dbReference>
<dbReference type="GeneID" id="39105758"/>
<reference evidence="2 3" key="1">
    <citation type="journal article" date="2017" name="PLoS ONE">
        <title>The Complete Genome Sequence of a Second Distinct Betabaculovirus from the True Armyworm, Mythimna unipuncta.</title>
        <authorList>
            <person name="Harrison R.L."/>
            <person name="Rowley D.L."/>
            <person name="Mowery J."/>
            <person name="Bauchan G.R."/>
            <person name="Theilmann D.A."/>
            <person name="Rohrmann G.F."/>
            <person name="Erlandson M.A."/>
        </authorList>
    </citation>
    <scope>NUCLEOTIDE SEQUENCE [LARGE SCALE GENOMIC DNA]</scope>
    <source>
        <strain evidence="2">MyunGV#8</strain>
    </source>
</reference>
<dbReference type="SMART" id="SM00494">
    <property type="entry name" value="ChtBD2"/>
    <property type="match status" value="2"/>
</dbReference>
<dbReference type="InterPro" id="IPR002557">
    <property type="entry name" value="Chitin-bd_dom"/>
</dbReference>
<dbReference type="Gene3D" id="2.170.140.10">
    <property type="entry name" value="Chitin binding domain"/>
    <property type="match status" value="1"/>
</dbReference>
<evidence type="ECO:0000313" key="2">
    <source>
        <dbReference type="EMBL" id="AQQ80347.1"/>
    </source>
</evidence>
<dbReference type="Proteomes" id="UP000203651">
    <property type="component" value="Segment"/>
</dbReference>
<keyword evidence="3" id="KW-1185">Reference proteome</keyword>
<dbReference type="SUPFAM" id="SSF57625">
    <property type="entry name" value="Invertebrate chitin-binding proteins"/>
    <property type="match status" value="1"/>
</dbReference>
<name>A0A1S5YED6_9BBAC</name>
<evidence type="ECO:0000259" key="1">
    <source>
        <dbReference type="SMART" id="SM00494"/>
    </source>
</evidence>
<organism evidence="2 3">
    <name type="scientific">Betabaculovirus altermyunipunctae</name>
    <dbReference type="NCBI Taxonomy" id="3051996"/>
    <lineage>
        <taxon>Viruses</taxon>
        <taxon>Viruses incertae sedis</taxon>
        <taxon>Naldaviricetes</taxon>
        <taxon>Lefavirales</taxon>
        <taxon>Baculoviridae</taxon>
        <taxon>Betabaculovirus</taxon>
    </lineage>
</organism>
<dbReference type="EMBL" id="KX855660">
    <property type="protein sequence ID" value="AQQ80347.1"/>
    <property type="molecule type" value="Genomic_DNA"/>
</dbReference>
<feature type="domain" description="Chitin-binding type-2" evidence="1">
    <location>
        <begin position="36"/>
        <end position="82"/>
    </location>
</feature>
<proteinExistence type="predicted"/>
<sequence>MLAKILLTLLLIGIVLLFVLNASREPEEEETEPEDFNCIIPDPDDCTSYINCLGAKIQCPAYALFDTHTMSCQYYFDVVCGSRPQPPDPTSREICAPYYSGVISGVQRFPMRHCRFYAECDIDNPQSLRQCTPQTNYNIVTESCTRHVDCGSRCVTCETPT</sequence>
<dbReference type="GO" id="GO:0005576">
    <property type="term" value="C:extracellular region"/>
    <property type="evidence" value="ECO:0007669"/>
    <property type="project" value="InterPro"/>
</dbReference>
<dbReference type="RefSeq" id="YP_009345798.1">
    <property type="nucleotide sequence ID" value="NC_033780.2"/>
</dbReference>
<evidence type="ECO:0000313" key="3">
    <source>
        <dbReference type="Proteomes" id="UP000203651"/>
    </source>
</evidence>
<feature type="domain" description="Chitin-binding type-2" evidence="1">
    <location>
        <begin position="93"/>
        <end position="152"/>
    </location>
</feature>
<dbReference type="KEGG" id="vg:39105758"/>
<accession>A0A1S5YED6</accession>
<protein>
    <submittedName>
        <fullName evidence="2">ORF80</fullName>
    </submittedName>
</protein>